<proteinExistence type="predicted"/>
<reference evidence="1" key="1">
    <citation type="submission" date="2020-04" db="EMBL/GenBank/DDBJ databases">
        <authorList>
            <person name="Chiriac C."/>
            <person name="Salcher M."/>
            <person name="Ghai R."/>
            <person name="Kavagutti S V."/>
        </authorList>
    </citation>
    <scope>NUCLEOTIDE SEQUENCE</scope>
</reference>
<gene>
    <name evidence="1" type="ORF">UFOVP723_12</name>
</gene>
<sequence length="56" mass="7108">MGRIKKYKTEQEKVEAQRLWAKEYYYRNKEKINKKTMERYYELQKNIRSTNNEIED</sequence>
<accession>A0A6J5NQ70</accession>
<protein>
    <submittedName>
        <fullName evidence="1">Uncharacterized protein</fullName>
    </submittedName>
</protein>
<dbReference type="EMBL" id="LR796697">
    <property type="protein sequence ID" value="CAB4159916.1"/>
    <property type="molecule type" value="Genomic_DNA"/>
</dbReference>
<organism evidence="1">
    <name type="scientific">uncultured Caudovirales phage</name>
    <dbReference type="NCBI Taxonomy" id="2100421"/>
    <lineage>
        <taxon>Viruses</taxon>
        <taxon>Duplodnaviria</taxon>
        <taxon>Heunggongvirae</taxon>
        <taxon>Uroviricota</taxon>
        <taxon>Caudoviricetes</taxon>
        <taxon>Peduoviridae</taxon>
        <taxon>Maltschvirus</taxon>
        <taxon>Maltschvirus maltsch</taxon>
    </lineage>
</organism>
<name>A0A6J5NQ70_9CAUD</name>
<evidence type="ECO:0000313" key="1">
    <source>
        <dbReference type="EMBL" id="CAB4159916.1"/>
    </source>
</evidence>